<gene>
    <name evidence="2" type="ORF">OXX778_LOCUS11864</name>
</gene>
<proteinExistence type="predicted"/>
<feature type="signal peptide" evidence="1">
    <location>
        <begin position="1"/>
        <end position="20"/>
    </location>
</feature>
<dbReference type="AlphaFoldDB" id="A0A814A6D8"/>
<evidence type="ECO:0000313" key="3">
    <source>
        <dbReference type="Proteomes" id="UP000663879"/>
    </source>
</evidence>
<protein>
    <submittedName>
        <fullName evidence="2">Uncharacterized protein</fullName>
    </submittedName>
</protein>
<evidence type="ECO:0000313" key="2">
    <source>
        <dbReference type="EMBL" id="CAF0910249.1"/>
    </source>
</evidence>
<keyword evidence="1" id="KW-0732">Signal</keyword>
<reference evidence="2" key="1">
    <citation type="submission" date="2021-02" db="EMBL/GenBank/DDBJ databases">
        <authorList>
            <person name="Nowell W R."/>
        </authorList>
    </citation>
    <scope>NUCLEOTIDE SEQUENCE</scope>
    <source>
        <strain evidence="2">Ploen Becks lab</strain>
    </source>
</reference>
<dbReference type="Proteomes" id="UP000663879">
    <property type="component" value="Unassembled WGS sequence"/>
</dbReference>
<comment type="caution">
    <text evidence="2">The sequence shown here is derived from an EMBL/GenBank/DDBJ whole genome shotgun (WGS) entry which is preliminary data.</text>
</comment>
<keyword evidence="3" id="KW-1185">Reference proteome</keyword>
<dbReference type="EMBL" id="CAJNOC010002063">
    <property type="protein sequence ID" value="CAF0910249.1"/>
    <property type="molecule type" value="Genomic_DNA"/>
</dbReference>
<evidence type="ECO:0000256" key="1">
    <source>
        <dbReference type="SAM" id="SignalP"/>
    </source>
</evidence>
<feature type="chain" id="PRO_5032631098" evidence="1">
    <location>
        <begin position="21"/>
        <end position="100"/>
    </location>
</feature>
<sequence length="100" mass="11532">MNKITLFLIILLNIFTLNECSLEYPLVREFKNSKLAFKSDESLTLEINDKDVRFFMIADQGGMDKPPYYTNILSYVSKLMARLALEHTVNSPKQPRGLKS</sequence>
<organism evidence="2 3">
    <name type="scientific">Brachionus calyciflorus</name>
    <dbReference type="NCBI Taxonomy" id="104777"/>
    <lineage>
        <taxon>Eukaryota</taxon>
        <taxon>Metazoa</taxon>
        <taxon>Spiralia</taxon>
        <taxon>Gnathifera</taxon>
        <taxon>Rotifera</taxon>
        <taxon>Eurotatoria</taxon>
        <taxon>Monogononta</taxon>
        <taxon>Pseudotrocha</taxon>
        <taxon>Ploima</taxon>
        <taxon>Brachionidae</taxon>
        <taxon>Brachionus</taxon>
    </lineage>
</organism>
<name>A0A814A6D8_9BILA</name>
<accession>A0A814A6D8</accession>